<comment type="caution">
    <text evidence="1">The sequence shown here is derived from an EMBL/GenBank/DDBJ whole genome shotgun (WGS) entry which is preliminary data.</text>
</comment>
<sequence length="242" mass="27895">MSMRLLALVCPLFMHEVYLSPAIPILTPLSKIRIFTIVSKYNFRFWVPLCNQILIWPPFTTKLLIGCKIMHLISLFLVILEILSSLLQKREDEIPTIIQIPKQLPMEQFKQVIPLEWITNYEKAFQKTTLVIASDTKYVKQRDGSIKTIYETIEKPSALSSTPPLFQSLMIQPVTFEDDILIHSFHADESPVYTNKINGHFIWDIDPSMCDADCDCRNCLRISISACKPLHKPYEPDDPNSP</sequence>
<proteinExistence type="predicted"/>
<dbReference type="InterPro" id="IPR053098">
    <property type="entry name" value="Petuviruses_polyprotein"/>
</dbReference>
<evidence type="ECO:0000313" key="1">
    <source>
        <dbReference type="EMBL" id="KAK2652116.1"/>
    </source>
</evidence>
<dbReference type="AlphaFoldDB" id="A0AAD9X3L1"/>
<protein>
    <submittedName>
        <fullName evidence="1">Uncharacterized protein</fullName>
    </submittedName>
</protein>
<name>A0AAD9X3L1_9ROSI</name>
<evidence type="ECO:0000313" key="2">
    <source>
        <dbReference type="Proteomes" id="UP001280121"/>
    </source>
</evidence>
<dbReference type="PANTHER" id="PTHR48435">
    <property type="entry name" value="POLYPROTEIN"/>
    <property type="match status" value="1"/>
</dbReference>
<organism evidence="1 2">
    <name type="scientific">Dipteronia dyeriana</name>
    <dbReference type="NCBI Taxonomy" id="168575"/>
    <lineage>
        <taxon>Eukaryota</taxon>
        <taxon>Viridiplantae</taxon>
        <taxon>Streptophyta</taxon>
        <taxon>Embryophyta</taxon>
        <taxon>Tracheophyta</taxon>
        <taxon>Spermatophyta</taxon>
        <taxon>Magnoliopsida</taxon>
        <taxon>eudicotyledons</taxon>
        <taxon>Gunneridae</taxon>
        <taxon>Pentapetalae</taxon>
        <taxon>rosids</taxon>
        <taxon>malvids</taxon>
        <taxon>Sapindales</taxon>
        <taxon>Sapindaceae</taxon>
        <taxon>Hippocastanoideae</taxon>
        <taxon>Acereae</taxon>
        <taxon>Dipteronia</taxon>
    </lineage>
</organism>
<dbReference type="Proteomes" id="UP001280121">
    <property type="component" value="Unassembled WGS sequence"/>
</dbReference>
<keyword evidence="2" id="KW-1185">Reference proteome</keyword>
<accession>A0AAD9X3L1</accession>
<dbReference type="PANTHER" id="PTHR48435:SF1">
    <property type="entry name" value="POLYPROTEIN"/>
    <property type="match status" value="1"/>
</dbReference>
<dbReference type="EMBL" id="JANJYI010000004">
    <property type="protein sequence ID" value="KAK2652116.1"/>
    <property type="molecule type" value="Genomic_DNA"/>
</dbReference>
<reference evidence="1" key="1">
    <citation type="journal article" date="2023" name="Plant J.">
        <title>Genome sequences and population genomics provide insights into the demographic history, inbreeding, and mutation load of two 'living fossil' tree species of Dipteronia.</title>
        <authorList>
            <person name="Feng Y."/>
            <person name="Comes H.P."/>
            <person name="Chen J."/>
            <person name="Zhu S."/>
            <person name="Lu R."/>
            <person name="Zhang X."/>
            <person name="Li P."/>
            <person name="Qiu J."/>
            <person name="Olsen K.M."/>
            <person name="Qiu Y."/>
        </authorList>
    </citation>
    <scope>NUCLEOTIDE SEQUENCE</scope>
    <source>
        <strain evidence="1">KIB01</strain>
    </source>
</reference>
<gene>
    <name evidence="1" type="ORF">Ddye_011972</name>
</gene>